<evidence type="ECO:0000256" key="3">
    <source>
        <dbReference type="ARBA" id="ARBA00017144"/>
    </source>
</evidence>
<dbReference type="Pfam" id="PF02223">
    <property type="entry name" value="Thymidylate_kin"/>
    <property type="match status" value="1"/>
</dbReference>
<dbReference type="PANTHER" id="PTHR10344:SF4">
    <property type="entry name" value="UMP-CMP KINASE 2, MITOCHONDRIAL"/>
    <property type="match status" value="1"/>
</dbReference>
<comment type="similarity">
    <text evidence="1 11">Belongs to the thymidylate kinase family.</text>
</comment>
<dbReference type="SUPFAM" id="SSF52540">
    <property type="entry name" value="P-loop containing nucleoside triphosphate hydrolases"/>
    <property type="match status" value="1"/>
</dbReference>
<sequence>MFVSFEGIDGCGKSTQIEMFTKYLQSKGIEFVKVREPGGTKLGEKIRQLLISEEMISRSELLLFLASRAQLVEEVIKPALKEGKMVIADRFAHSSVAYQGCGRNLGVDVVKMLNDFATDHTYPDLVFYIDIPAEVAISRIRKEQRDRIEQEGLEFFEKVRLCYLQLCETDKSFVLIDGTKDMKTINMQIIKIFEGLYNV</sequence>
<keyword evidence="6 11" id="KW-0547">Nucleotide-binding</keyword>
<evidence type="ECO:0000256" key="4">
    <source>
        <dbReference type="ARBA" id="ARBA00022679"/>
    </source>
</evidence>
<evidence type="ECO:0000256" key="5">
    <source>
        <dbReference type="ARBA" id="ARBA00022727"/>
    </source>
</evidence>
<keyword evidence="5 11" id="KW-0545">Nucleotide biosynthesis</keyword>
<dbReference type="GO" id="GO:0006235">
    <property type="term" value="P:dTTP biosynthetic process"/>
    <property type="evidence" value="ECO:0007669"/>
    <property type="project" value="UniProtKB-UniRule"/>
</dbReference>
<comment type="function">
    <text evidence="10 11">Phosphorylation of dTMP to form dTDP in both de novo and salvage pathways of dTTP synthesis.</text>
</comment>
<dbReference type="GO" id="GO:0006227">
    <property type="term" value="P:dUDP biosynthetic process"/>
    <property type="evidence" value="ECO:0007669"/>
    <property type="project" value="TreeGrafter"/>
</dbReference>
<dbReference type="GO" id="GO:0005524">
    <property type="term" value="F:ATP binding"/>
    <property type="evidence" value="ECO:0007669"/>
    <property type="project" value="UniProtKB-UniRule"/>
</dbReference>
<gene>
    <name evidence="11" type="primary">tmk</name>
    <name evidence="13" type="ORF">JM64_02085</name>
</gene>
<dbReference type="InterPro" id="IPR018094">
    <property type="entry name" value="Thymidylate_kinase"/>
</dbReference>
<reference evidence="13 14" key="1">
    <citation type="submission" date="2014-08" db="EMBL/GenBank/DDBJ databases">
        <title>Fervidobacterium pennivorans DYC genome.</title>
        <authorList>
            <person name="Wushke S."/>
        </authorList>
    </citation>
    <scope>NUCLEOTIDE SEQUENCE [LARGE SCALE GENOMIC DNA]</scope>
    <source>
        <strain evidence="13 14">DYC</strain>
    </source>
</reference>
<evidence type="ECO:0000256" key="11">
    <source>
        <dbReference type="HAMAP-Rule" id="MF_00165"/>
    </source>
</evidence>
<evidence type="ECO:0000259" key="12">
    <source>
        <dbReference type="Pfam" id="PF02223"/>
    </source>
</evidence>
<keyword evidence="7 11" id="KW-0418">Kinase</keyword>
<accession>A0A172T1U5</accession>
<dbReference type="NCBIfam" id="TIGR00041">
    <property type="entry name" value="DTMP_kinase"/>
    <property type="match status" value="1"/>
</dbReference>
<proteinExistence type="inferred from homology"/>
<keyword evidence="8 11" id="KW-0067">ATP-binding</keyword>
<evidence type="ECO:0000313" key="13">
    <source>
        <dbReference type="EMBL" id="ANE40922.1"/>
    </source>
</evidence>
<evidence type="ECO:0000256" key="2">
    <source>
        <dbReference type="ARBA" id="ARBA00012980"/>
    </source>
</evidence>
<evidence type="ECO:0000256" key="7">
    <source>
        <dbReference type="ARBA" id="ARBA00022777"/>
    </source>
</evidence>
<dbReference type="GO" id="GO:0004798">
    <property type="term" value="F:dTMP kinase activity"/>
    <property type="evidence" value="ECO:0007669"/>
    <property type="project" value="UniProtKB-UniRule"/>
</dbReference>
<dbReference type="HAMAP" id="MF_00165">
    <property type="entry name" value="Thymidylate_kinase"/>
    <property type="match status" value="1"/>
</dbReference>
<dbReference type="GO" id="GO:0006233">
    <property type="term" value="P:dTDP biosynthetic process"/>
    <property type="evidence" value="ECO:0007669"/>
    <property type="project" value="InterPro"/>
</dbReference>
<dbReference type="EMBL" id="CP011393">
    <property type="protein sequence ID" value="ANE40922.1"/>
    <property type="molecule type" value="Genomic_DNA"/>
</dbReference>
<evidence type="ECO:0000256" key="10">
    <source>
        <dbReference type="ARBA" id="ARBA00057735"/>
    </source>
</evidence>
<evidence type="ECO:0000313" key="14">
    <source>
        <dbReference type="Proteomes" id="UP000077096"/>
    </source>
</evidence>
<evidence type="ECO:0000256" key="9">
    <source>
        <dbReference type="ARBA" id="ARBA00048743"/>
    </source>
</evidence>
<evidence type="ECO:0000256" key="8">
    <source>
        <dbReference type="ARBA" id="ARBA00022840"/>
    </source>
</evidence>
<dbReference type="InterPro" id="IPR039430">
    <property type="entry name" value="Thymidylate_kin-like_dom"/>
</dbReference>
<dbReference type="GO" id="GO:0005829">
    <property type="term" value="C:cytosol"/>
    <property type="evidence" value="ECO:0007669"/>
    <property type="project" value="TreeGrafter"/>
</dbReference>
<dbReference type="PATRIC" id="fig|93466.3.peg.468"/>
<dbReference type="CDD" id="cd01672">
    <property type="entry name" value="TMPK"/>
    <property type="match status" value="1"/>
</dbReference>
<evidence type="ECO:0000256" key="1">
    <source>
        <dbReference type="ARBA" id="ARBA00009776"/>
    </source>
</evidence>
<protein>
    <recommendedName>
        <fullName evidence="3 11">Thymidylate kinase</fullName>
        <ecNumber evidence="2 11">2.7.4.9</ecNumber>
    </recommendedName>
    <alternativeName>
        <fullName evidence="11">dTMP kinase</fullName>
    </alternativeName>
</protein>
<feature type="domain" description="Thymidylate kinase-like" evidence="12">
    <location>
        <begin position="5"/>
        <end position="189"/>
    </location>
</feature>
<evidence type="ECO:0000256" key="6">
    <source>
        <dbReference type="ARBA" id="ARBA00022741"/>
    </source>
</evidence>
<dbReference type="OrthoDB" id="9774907at2"/>
<dbReference type="EC" id="2.7.4.9" evidence="2 11"/>
<dbReference type="KEGG" id="fng:JM64_02085"/>
<comment type="catalytic activity">
    <reaction evidence="9 11">
        <text>dTMP + ATP = dTDP + ADP</text>
        <dbReference type="Rhea" id="RHEA:13517"/>
        <dbReference type="ChEBI" id="CHEBI:30616"/>
        <dbReference type="ChEBI" id="CHEBI:58369"/>
        <dbReference type="ChEBI" id="CHEBI:63528"/>
        <dbReference type="ChEBI" id="CHEBI:456216"/>
        <dbReference type="EC" id="2.7.4.9"/>
    </reaction>
</comment>
<dbReference type="InterPro" id="IPR027417">
    <property type="entry name" value="P-loop_NTPase"/>
</dbReference>
<dbReference type="Gene3D" id="3.40.50.300">
    <property type="entry name" value="P-loop containing nucleotide triphosphate hydrolases"/>
    <property type="match status" value="1"/>
</dbReference>
<name>A0A172T1U5_FERPE</name>
<dbReference type="PANTHER" id="PTHR10344">
    <property type="entry name" value="THYMIDYLATE KINASE"/>
    <property type="match status" value="1"/>
</dbReference>
<dbReference type="FunFam" id="3.40.50.300:FF:000225">
    <property type="entry name" value="Thymidylate kinase"/>
    <property type="match status" value="1"/>
</dbReference>
<feature type="binding site" evidence="11">
    <location>
        <begin position="7"/>
        <end position="14"/>
    </location>
    <ligand>
        <name>ATP</name>
        <dbReference type="ChEBI" id="CHEBI:30616"/>
    </ligand>
</feature>
<keyword evidence="4 11" id="KW-0808">Transferase</keyword>
<organism evidence="13 14">
    <name type="scientific">Fervidobacterium pennivorans</name>
    <dbReference type="NCBI Taxonomy" id="93466"/>
    <lineage>
        <taxon>Bacteria</taxon>
        <taxon>Thermotogati</taxon>
        <taxon>Thermotogota</taxon>
        <taxon>Thermotogae</taxon>
        <taxon>Thermotogales</taxon>
        <taxon>Fervidobacteriaceae</taxon>
        <taxon>Fervidobacterium</taxon>
    </lineage>
</organism>
<dbReference type="AlphaFoldDB" id="A0A172T1U5"/>
<dbReference type="Proteomes" id="UP000077096">
    <property type="component" value="Chromosome"/>
</dbReference>